<accession>D7TTM9</accession>
<dbReference type="InParanoid" id="D7TTM9"/>
<proteinExistence type="predicted"/>
<dbReference type="AlphaFoldDB" id="D7TTM9"/>
<gene>
    <name evidence="1" type="ordered locus">VIT_02s0012g02690</name>
</gene>
<keyword evidence="2" id="KW-1185">Reference proteome</keyword>
<evidence type="ECO:0000313" key="1">
    <source>
        <dbReference type="EMBL" id="CBI33794.3"/>
    </source>
</evidence>
<dbReference type="HOGENOM" id="CLU_3413558_0_0_1"/>
<dbReference type="Proteomes" id="UP000009183">
    <property type="component" value="Chromosome 2"/>
</dbReference>
<protein>
    <submittedName>
        <fullName evidence="1">Uncharacterized protein</fullName>
    </submittedName>
</protein>
<evidence type="ECO:0000313" key="2">
    <source>
        <dbReference type="Proteomes" id="UP000009183"/>
    </source>
</evidence>
<sequence>MKLTFGLTQLCQPVRPREFRQTWLILPV</sequence>
<name>D7TTM9_VITVI</name>
<reference evidence="2" key="1">
    <citation type="journal article" date="2007" name="Nature">
        <title>The grapevine genome sequence suggests ancestral hexaploidization in major angiosperm phyla.</title>
        <authorList>
            <consortium name="The French-Italian Public Consortium for Grapevine Genome Characterization."/>
            <person name="Jaillon O."/>
            <person name="Aury J.-M."/>
            <person name="Noel B."/>
            <person name="Policriti A."/>
            <person name="Clepet C."/>
            <person name="Casagrande A."/>
            <person name="Choisne N."/>
            <person name="Aubourg S."/>
            <person name="Vitulo N."/>
            <person name="Jubin C."/>
            <person name="Vezzi A."/>
            <person name="Legeai F."/>
            <person name="Hugueney P."/>
            <person name="Dasilva C."/>
            <person name="Horner D."/>
            <person name="Mica E."/>
            <person name="Jublot D."/>
            <person name="Poulain J."/>
            <person name="Bruyere C."/>
            <person name="Billault A."/>
            <person name="Segurens B."/>
            <person name="Gouyvenoux M."/>
            <person name="Ugarte E."/>
            <person name="Cattonaro F."/>
            <person name="Anthouard V."/>
            <person name="Vico V."/>
            <person name="Del Fabbro C."/>
            <person name="Alaux M."/>
            <person name="Di Gaspero G."/>
            <person name="Dumas V."/>
            <person name="Felice N."/>
            <person name="Paillard S."/>
            <person name="Juman I."/>
            <person name="Moroldo M."/>
            <person name="Scalabrin S."/>
            <person name="Canaguier A."/>
            <person name="Le Clainche I."/>
            <person name="Malacrida G."/>
            <person name="Durand E."/>
            <person name="Pesole G."/>
            <person name="Laucou V."/>
            <person name="Chatelet P."/>
            <person name="Merdinoglu D."/>
            <person name="Delledonne M."/>
            <person name="Pezzotti M."/>
            <person name="Lecharny A."/>
            <person name="Scarpelli C."/>
            <person name="Artiguenave F."/>
            <person name="Pe M.E."/>
            <person name="Valle G."/>
            <person name="Morgante M."/>
            <person name="Caboche M."/>
            <person name="Adam-Blondon A.-F."/>
            <person name="Weissenbach J."/>
            <person name="Quetier F."/>
            <person name="Wincker P."/>
        </authorList>
    </citation>
    <scope>NUCLEOTIDE SEQUENCE [LARGE SCALE GENOMIC DNA]</scope>
    <source>
        <strain evidence="2">cv. Pinot noir / PN40024</strain>
    </source>
</reference>
<dbReference type="EMBL" id="FN596247">
    <property type="protein sequence ID" value="CBI33794.3"/>
    <property type="molecule type" value="Genomic_DNA"/>
</dbReference>
<dbReference type="PaxDb" id="29760-VIT_02s0012g02690.t01"/>
<organism evidence="1 2">
    <name type="scientific">Vitis vinifera</name>
    <name type="common">Grape</name>
    <dbReference type="NCBI Taxonomy" id="29760"/>
    <lineage>
        <taxon>Eukaryota</taxon>
        <taxon>Viridiplantae</taxon>
        <taxon>Streptophyta</taxon>
        <taxon>Embryophyta</taxon>
        <taxon>Tracheophyta</taxon>
        <taxon>Spermatophyta</taxon>
        <taxon>Magnoliopsida</taxon>
        <taxon>eudicotyledons</taxon>
        <taxon>Gunneridae</taxon>
        <taxon>Pentapetalae</taxon>
        <taxon>rosids</taxon>
        <taxon>Vitales</taxon>
        <taxon>Vitaceae</taxon>
        <taxon>Viteae</taxon>
        <taxon>Vitis</taxon>
    </lineage>
</organism>